<feature type="modified residue" description="4-aspartylphosphate" evidence="5">
    <location>
        <position position="55"/>
    </location>
</feature>
<dbReference type="GO" id="GO:0000160">
    <property type="term" value="P:phosphorelay signal transduction system"/>
    <property type="evidence" value="ECO:0007669"/>
    <property type="project" value="InterPro"/>
</dbReference>
<evidence type="ECO:0000259" key="6">
    <source>
        <dbReference type="PROSITE" id="PS50043"/>
    </source>
</evidence>
<evidence type="ECO:0000256" key="3">
    <source>
        <dbReference type="ARBA" id="ARBA00023125"/>
    </source>
</evidence>
<proteinExistence type="predicted"/>
<organism evidence="8 9">
    <name type="scientific">Capillimicrobium parvum</name>
    <dbReference type="NCBI Taxonomy" id="2884022"/>
    <lineage>
        <taxon>Bacteria</taxon>
        <taxon>Bacillati</taxon>
        <taxon>Actinomycetota</taxon>
        <taxon>Thermoleophilia</taxon>
        <taxon>Solirubrobacterales</taxon>
        <taxon>Capillimicrobiaceae</taxon>
        <taxon>Capillimicrobium</taxon>
    </lineage>
</organism>
<sequence>MAISVVLAEDSLIVREGIAGLLAGEPEIEVVGLCADFDSLIEAVEQHQPDVVVTDIRMPPTHTDEGIRAAVSLAERGLTIGVVVLSNYADPAYAVALLDSGVPGRSYLLKERVHDRAQLVSAIHAVAVGGSMVDPMIIEPLIAARISNERSPLAALTAREREVLADLAEGKSNAAIADSLVLTKRAVEKHINSIFMKLNLVTDEDVSRRVKATLMFLADARADGGIGGRPSGS</sequence>
<evidence type="ECO:0000256" key="1">
    <source>
        <dbReference type="ARBA" id="ARBA00022553"/>
    </source>
</evidence>
<dbReference type="KEGG" id="sbae:DSM104329_04211"/>
<evidence type="ECO:0000256" key="4">
    <source>
        <dbReference type="ARBA" id="ARBA00023163"/>
    </source>
</evidence>
<feature type="domain" description="Response regulatory" evidence="7">
    <location>
        <begin position="4"/>
        <end position="125"/>
    </location>
</feature>
<dbReference type="AlphaFoldDB" id="A0A9E6Y0B9"/>
<reference evidence="8" key="1">
    <citation type="journal article" date="2022" name="Int. J. Syst. Evol. Microbiol.">
        <title>Pseudomonas aegrilactucae sp. nov. and Pseudomonas morbosilactucae sp. nov., pathogens causing bacterial rot of lettuce in Japan.</title>
        <authorList>
            <person name="Sawada H."/>
            <person name="Fujikawa T."/>
            <person name="Satou M."/>
        </authorList>
    </citation>
    <scope>NUCLEOTIDE SEQUENCE</scope>
    <source>
        <strain evidence="8">0166_1</strain>
    </source>
</reference>
<dbReference type="GO" id="GO:0003677">
    <property type="term" value="F:DNA binding"/>
    <property type="evidence" value="ECO:0007669"/>
    <property type="project" value="UniProtKB-KW"/>
</dbReference>
<gene>
    <name evidence="8" type="primary">degU_7</name>
    <name evidence="8" type="ORF">DSM104329_04211</name>
</gene>
<keyword evidence="1 5" id="KW-0597">Phosphoprotein</keyword>
<dbReference type="PROSITE" id="PS50043">
    <property type="entry name" value="HTH_LUXR_2"/>
    <property type="match status" value="1"/>
</dbReference>
<evidence type="ECO:0000256" key="2">
    <source>
        <dbReference type="ARBA" id="ARBA00023015"/>
    </source>
</evidence>
<keyword evidence="3" id="KW-0238">DNA-binding</keyword>
<dbReference type="SMART" id="SM00448">
    <property type="entry name" value="REC"/>
    <property type="match status" value="1"/>
</dbReference>
<keyword evidence="9" id="KW-1185">Reference proteome</keyword>
<dbReference type="CDD" id="cd06170">
    <property type="entry name" value="LuxR_C_like"/>
    <property type="match status" value="1"/>
</dbReference>
<keyword evidence="2" id="KW-0805">Transcription regulation</keyword>
<accession>A0A9E6Y0B9</accession>
<dbReference type="Pfam" id="PF00072">
    <property type="entry name" value="Response_reg"/>
    <property type="match status" value="1"/>
</dbReference>
<name>A0A9E6Y0B9_9ACTN</name>
<evidence type="ECO:0000313" key="9">
    <source>
        <dbReference type="Proteomes" id="UP001162834"/>
    </source>
</evidence>
<dbReference type="PRINTS" id="PR00038">
    <property type="entry name" value="HTHLUXR"/>
</dbReference>
<dbReference type="SUPFAM" id="SSF52172">
    <property type="entry name" value="CheY-like"/>
    <property type="match status" value="1"/>
</dbReference>
<dbReference type="SMART" id="SM00421">
    <property type="entry name" value="HTH_LUXR"/>
    <property type="match status" value="1"/>
</dbReference>
<dbReference type="PANTHER" id="PTHR43214">
    <property type="entry name" value="TWO-COMPONENT RESPONSE REGULATOR"/>
    <property type="match status" value="1"/>
</dbReference>
<dbReference type="PANTHER" id="PTHR43214:SF24">
    <property type="entry name" value="TRANSCRIPTIONAL REGULATORY PROTEIN NARL-RELATED"/>
    <property type="match status" value="1"/>
</dbReference>
<dbReference type="Proteomes" id="UP001162834">
    <property type="component" value="Chromosome"/>
</dbReference>
<dbReference type="SUPFAM" id="SSF46894">
    <property type="entry name" value="C-terminal effector domain of the bipartite response regulators"/>
    <property type="match status" value="1"/>
</dbReference>
<dbReference type="InterPro" id="IPR001789">
    <property type="entry name" value="Sig_transdc_resp-reg_receiver"/>
</dbReference>
<protein>
    <submittedName>
        <fullName evidence="8">Transcriptional regulatory protein DegU</fullName>
    </submittedName>
</protein>
<evidence type="ECO:0000313" key="8">
    <source>
        <dbReference type="EMBL" id="UGS37790.1"/>
    </source>
</evidence>
<dbReference type="InterPro" id="IPR058245">
    <property type="entry name" value="NreC/VraR/RcsB-like_REC"/>
</dbReference>
<dbReference type="InterPro" id="IPR016032">
    <property type="entry name" value="Sig_transdc_resp-reg_C-effctor"/>
</dbReference>
<dbReference type="Pfam" id="PF00196">
    <property type="entry name" value="GerE"/>
    <property type="match status" value="1"/>
</dbReference>
<dbReference type="EMBL" id="CP087164">
    <property type="protein sequence ID" value="UGS37790.1"/>
    <property type="molecule type" value="Genomic_DNA"/>
</dbReference>
<evidence type="ECO:0000259" key="7">
    <source>
        <dbReference type="PROSITE" id="PS50110"/>
    </source>
</evidence>
<dbReference type="GO" id="GO:0006355">
    <property type="term" value="P:regulation of DNA-templated transcription"/>
    <property type="evidence" value="ECO:0007669"/>
    <property type="project" value="InterPro"/>
</dbReference>
<dbReference type="Gene3D" id="3.40.50.2300">
    <property type="match status" value="1"/>
</dbReference>
<dbReference type="InterPro" id="IPR039420">
    <property type="entry name" value="WalR-like"/>
</dbReference>
<evidence type="ECO:0000256" key="5">
    <source>
        <dbReference type="PROSITE-ProRule" id="PRU00169"/>
    </source>
</evidence>
<keyword evidence="4" id="KW-0804">Transcription</keyword>
<dbReference type="InterPro" id="IPR000792">
    <property type="entry name" value="Tscrpt_reg_LuxR_C"/>
</dbReference>
<feature type="domain" description="HTH luxR-type" evidence="6">
    <location>
        <begin position="149"/>
        <end position="214"/>
    </location>
</feature>
<dbReference type="RefSeq" id="WP_259311833.1">
    <property type="nucleotide sequence ID" value="NZ_CP087164.1"/>
</dbReference>
<dbReference type="CDD" id="cd17535">
    <property type="entry name" value="REC_NarL-like"/>
    <property type="match status" value="1"/>
</dbReference>
<dbReference type="InterPro" id="IPR011006">
    <property type="entry name" value="CheY-like_superfamily"/>
</dbReference>
<dbReference type="PROSITE" id="PS50110">
    <property type="entry name" value="RESPONSE_REGULATORY"/>
    <property type="match status" value="1"/>
</dbReference>